<dbReference type="Proteomes" id="UP001058974">
    <property type="component" value="Chromosome 2"/>
</dbReference>
<gene>
    <name evidence="1" type="ORF">KIW84_025064</name>
</gene>
<organism evidence="1 2">
    <name type="scientific">Pisum sativum</name>
    <name type="common">Garden pea</name>
    <name type="synonym">Lathyrus oleraceus</name>
    <dbReference type="NCBI Taxonomy" id="3888"/>
    <lineage>
        <taxon>Eukaryota</taxon>
        <taxon>Viridiplantae</taxon>
        <taxon>Streptophyta</taxon>
        <taxon>Embryophyta</taxon>
        <taxon>Tracheophyta</taxon>
        <taxon>Spermatophyta</taxon>
        <taxon>Magnoliopsida</taxon>
        <taxon>eudicotyledons</taxon>
        <taxon>Gunneridae</taxon>
        <taxon>Pentapetalae</taxon>
        <taxon>rosids</taxon>
        <taxon>fabids</taxon>
        <taxon>Fabales</taxon>
        <taxon>Fabaceae</taxon>
        <taxon>Papilionoideae</taxon>
        <taxon>50 kb inversion clade</taxon>
        <taxon>NPAAA clade</taxon>
        <taxon>Hologalegina</taxon>
        <taxon>IRL clade</taxon>
        <taxon>Fabeae</taxon>
        <taxon>Lathyrus</taxon>
    </lineage>
</organism>
<protein>
    <submittedName>
        <fullName evidence="1">Uncharacterized protein</fullName>
    </submittedName>
</protein>
<proteinExistence type="predicted"/>
<evidence type="ECO:0000313" key="1">
    <source>
        <dbReference type="EMBL" id="KAI5439520.1"/>
    </source>
</evidence>
<sequence length="255" mass="29406">MEATCQRNNMLHKLHPHLTNPKIPHRYLLVEYHTSDMENLVYPSWQQEDSLLFTWLLTTLLDSNLPRVVKCVHAHEIWFLVDQFQRTELYAKSWKLRYELRYIEKGDHTISQYLETMLLSHEAIFKRALCTPVQELLSMNLTQGNICTTAPTSNSSLSSTLPITQEAKSQMTTHDPVQHFDGAYVGFRSGIFGGLKGGGCKYGGSTCVQCQICFKIGHVARIFYHRHFTQPIPSHLWKNLVLYAICHTPIFLLIQ</sequence>
<name>A0A9D5BCU6_PEA</name>
<evidence type="ECO:0000313" key="2">
    <source>
        <dbReference type="Proteomes" id="UP001058974"/>
    </source>
</evidence>
<comment type="caution">
    <text evidence="1">The sequence shown here is derived from an EMBL/GenBank/DDBJ whole genome shotgun (WGS) entry which is preliminary data.</text>
</comment>
<dbReference type="Gramene" id="Psat02G0506400-T1">
    <property type="protein sequence ID" value="KAI5439520.1"/>
    <property type="gene ID" value="KIW84_025064"/>
</dbReference>
<dbReference type="EMBL" id="JAMSHJ010000002">
    <property type="protein sequence ID" value="KAI5439520.1"/>
    <property type="molecule type" value="Genomic_DNA"/>
</dbReference>
<accession>A0A9D5BCU6</accession>
<dbReference type="AlphaFoldDB" id="A0A9D5BCU6"/>
<keyword evidence="2" id="KW-1185">Reference proteome</keyword>
<reference evidence="1 2" key="1">
    <citation type="journal article" date="2022" name="Nat. Genet.">
        <title>Improved pea reference genome and pan-genome highlight genomic features and evolutionary characteristics.</title>
        <authorList>
            <person name="Yang T."/>
            <person name="Liu R."/>
            <person name="Luo Y."/>
            <person name="Hu S."/>
            <person name="Wang D."/>
            <person name="Wang C."/>
            <person name="Pandey M.K."/>
            <person name="Ge S."/>
            <person name="Xu Q."/>
            <person name="Li N."/>
            <person name="Li G."/>
            <person name="Huang Y."/>
            <person name="Saxena R.K."/>
            <person name="Ji Y."/>
            <person name="Li M."/>
            <person name="Yan X."/>
            <person name="He Y."/>
            <person name="Liu Y."/>
            <person name="Wang X."/>
            <person name="Xiang C."/>
            <person name="Varshney R.K."/>
            <person name="Ding H."/>
            <person name="Gao S."/>
            <person name="Zong X."/>
        </authorList>
    </citation>
    <scope>NUCLEOTIDE SEQUENCE [LARGE SCALE GENOMIC DNA]</scope>
    <source>
        <strain evidence="1 2">cv. Zhongwan 6</strain>
    </source>
</reference>